<proteinExistence type="predicted"/>
<evidence type="ECO:0000313" key="1">
    <source>
        <dbReference type="Proteomes" id="UP000887565"/>
    </source>
</evidence>
<organism evidence="1 2">
    <name type="scientific">Romanomermis culicivorax</name>
    <name type="common">Nematode worm</name>
    <dbReference type="NCBI Taxonomy" id="13658"/>
    <lineage>
        <taxon>Eukaryota</taxon>
        <taxon>Metazoa</taxon>
        <taxon>Ecdysozoa</taxon>
        <taxon>Nematoda</taxon>
        <taxon>Enoplea</taxon>
        <taxon>Dorylaimia</taxon>
        <taxon>Mermithida</taxon>
        <taxon>Mermithoidea</taxon>
        <taxon>Mermithidae</taxon>
        <taxon>Romanomermis</taxon>
    </lineage>
</organism>
<sequence>MKKCLTRACSETLQPHEITVGVGFLYLEKSKNKMAAELKVKFITPHPQFDCCRKSNEKSGHDIAIVELAADVPAEMSRRMVTKAAKVAPMGSLRGLGIKVLSVAGWGQ</sequence>
<name>A0A915IAV2_ROMCU</name>
<dbReference type="Gene3D" id="2.40.10.10">
    <property type="entry name" value="Trypsin-like serine proteases"/>
    <property type="match status" value="1"/>
</dbReference>
<protein>
    <submittedName>
        <fullName evidence="2">Uncharacterized protein</fullName>
    </submittedName>
</protein>
<reference evidence="2" key="1">
    <citation type="submission" date="2022-11" db="UniProtKB">
        <authorList>
            <consortium name="WormBaseParasite"/>
        </authorList>
    </citation>
    <scope>IDENTIFICATION</scope>
</reference>
<dbReference type="AlphaFoldDB" id="A0A915IAV2"/>
<keyword evidence="1" id="KW-1185">Reference proteome</keyword>
<evidence type="ECO:0000313" key="2">
    <source>
        <dbReference type="WBParaSite" id="nRc.2.0.1.t11309-RA"/>
    </source>
</evidence>
<dbReference type="InterPro" id="IPR009003">
    <property type="entry name" value="Peptidase_S1_PA"/>
</dbReference>
<dbReference type="InterPro" id="IPR043504">
    <property type="entry name" value="Peptidase_S1_PA_chymotrypsin"/>
</dbReference>
<dbReference type="Proteomes" id="UP000887565">
    <property type="component" value="Unplaced"/>
</dbReference>
<dbReference type="SUPFAM" id="SSF50494">
    <property type="entry name" value="Trypsin-like serine proteases"/>
    <property type="match status" value="1"/>
</dbReference>
<accession>A0A915IAV2</accession>
<dbReference type="WBParaSite" id="nRc.2.0.1.t11309-RA">
    <property type="protein sequence ID" value="nRc.2.0.1.t11309-RA"/>
    <property type="gene ID" value="nRc.2.0.1.g11309"/>
</dbReference>